<comment type="subcellular location">
    <subcellularLocation>
        <location evidence="1 7">Cell membrane</location>
        <topology evidence="1 7">Multi-pass membrane protein</topology>
    </subcellularLocation>
</comment>
<dbReference type="CDD" id="cd06261">
    <property type="entry name" value="TM_PBP2"/>
    <property type="match status" value="1"/>
</dbReference>
<feature type="transmembrane region" description="Helical" evidence="7">
    <location>
        <begin position="170"/>
        <end position="196"/>
    </location>
</feature>
<keyword evidence="6 7" id="KW-0472">Membrane</keyword>
<keyword evidence="4 7" id="KW-0812">Transmembrane</keyword>
<evidence type="ECO:0000256" key="7">
    <source>
        <dbReference type="RuleBase" id="RU363032"/>
    </source>
</evidence>
<dbReference type="EMBL" id="FUWS01000007">
    <property type="protein sequence ID" value="SKA19614.1"/>
    <property type="molecule type" value="Genomic_DNA"/>
</dbReference>
<evidence type="ECO:0000256" key="2">
    <source>
        <dbReference type="ARBA" id="ARBA00022448"/>
    </source>
</evidence>
<dbReference type="PROSITE" id="PS50928">
    <property type="entry name" value="ABC_TM1"/>
    <property type="match status" value="1"/>
</dbReference>
<dbReference type="InterPro" id="IPR000515">
    <property type="entry name" value="MetI-like"/>
</dbReference>
<feature type="domain" description="ABC transmembrane type-1" evidence="8">
    <location>
        <begin position="91"/>
        <end position="297"/>
    </location>
</feature>
<evidence type="ECO:0000256" key="6">
    <source>
        <dbReference type="ARBA" id="ARBA00023136"/>
    </source>
</evidence>
<dbReference type="Proteomes" id="UP000190637">
    <property type="component" value="Unassembled WGS sequence"/>
</dbReference>
<evidence type="ECO:0000256" key="3">
    <source>
        <dbReference type="ARBA" id="ARBA00022475"/>
    </source>
</evidence>
<proteinExistence type="inferred from homology"/>
<evidence type="ECO:0000313" key="10">
    <source>
        <dbReference type="Proteomes" id="UP000190637"/>
    </source>
</evidence>
<dbReference type="Pfam" id="PF00528">
    <property type="entry name" value="BPD_transp_1"/>
    <property type="match status" value="1"/>
</dbReference>
<dbReference type="STRING" id="1122192.SAMN02745673_03001"/>
<keyword evidence="10" id="KW-1185">Reference proteome</keyword>
<dbReference type="SUPFAM" id="SSF161098">
    <property type="entry name" value="MetI-like"/>
    <property type="match status" value="1"/>
</dbReference>
<dbReference type="Gene3D" id="1.10.3720.10">
    <property type="entry name" value="MetI-like"/>
    <property type="match status" value="1"/>
</dbReference>
<sequence>MSAPTSPAATESSAARVRRRLSGRAASIAAIVIAVVWTLPTFGLFVSSFRPEQEIKTTGWWTFFTDPSLTLANYRDVLFGTASQGQLASYFVNSFVITLPSTVFVVALAALAAYALAWMNFPGRDWIFLGVFALQIVPLQMSLVPLLSFFSEGVSIGGVQVLPAWELEGAFQFTTVWVAHTIFGLPLGVFLLHNFIAQLPRSLFEAARVDGAGHGVIFRRVVTPLIVPALMSLAIFQFLWVWNDLLVALIFAGGGVETAPLTVRLAEMAGTRGNEWQRLTAGAFVSMIVPLLVFFSLQRYFVRGLLAGSVKG</sequence>
<dbReference type="GO" id="GO:0005886">
    <property type="term" value="C:plasma membrane"/>
    <property type="evidence" value="ECO:0007669"/>
    <property type="project" value="UniProtKB-SubCell"/>
</dbReference>
<dbReference type="OrthoDB" id="9794684at2"/>
<dbReference type="GO" id="GO:0055085">
    <property type="term" value="P:transmembrane transport"/>
    <property type="evidence" value="ECO:0007669"/>
    <property type="project" value="InterPro"/>
</dbReference>
<dbReference type="AlphaFoldDB" id="A0A1T4RUD6"/>
<dbReference type="RefSeq" id="WP_078762290.1">
    <property type="nucleotide sequence ID" value="NZ_FUWS01000007.1"/>
</dbReference>
<keyword evidence="2 7" id="KW-0813">Transport</keyword>
<feature type="transmembrane region" description="Helical" evidence="7">
    <location>
        <begin position="278"/>
        <end position="297"/>
    </location>
</feature>
<dbReference type="PANTHER" id="PTHR43744">
    <property type="entry name" value="ABC TRANSPORTER PERMEASE PROTEIN MG189-RELATED-RELATED"/>
    <property type="match status" value="1"/>
</dbReference>
<gene>
    <name evidence="9" type="ORF">SAMN02745673_03001</name>
</gene>
<evidence type="ECO:0000313" key="9">
    <source>
        <dbReference type="EMBL" id="SKA19614.1"/>
    </source>
</evidence>
<name>A0A1T4RUD6_9ACTN</name>
<reference evidence="9 10" key="1">
    <citation type="submission" date="2017-02" db="EMBL/GenBank/DDBJ databases">
        <authorList>
            <person name="Peterson S.W."/>
        </authorList>
    </citation>
    <scope>NUCLEOTIDE SEQUENCE [LARGE SCALE GENOMIC DNA]</scope>
    <source>
        <strain evidence="9 10">DSM 45154</strain>
    </source>
</reference>
<feature type="transmembrane region" description="Helical" evidence="7">
    <location>
        <begin position="217"/>
        <end position="239"/>
    </location>
</feature>
<feature type="transmembrane region" description="Helical" evidence="7">
    <location>
        <begin position="25"/>
        <end position="46"/>
    </location>
</feature>
<dbReference type="PANTHER" id="PTHR43744:SF4">
    <property type="entry name" value="OSMOPROTECTIVE COMPOUNDS UPTAKE PERMEASE PROTEIN GGTD"/>
    <property type="match status" value="1"/>
</dbReference>
<evidence type="ECO:0000259" key="8">
    <source>
        <dbReference type="PROSITE" id="PS50928"/>
    </source>
</evidence>
<feature type="transmembrane region" description="Helical" evidence="7">
    <location>
        <begin position="95"/>
        <end position="119"/>
    </location>
</feature>
<keyword evidence="5 7" id="KW-1133">Transmembrane helix</keyword>
<accession>A0A1T4RUD6</accession>
<evidence type="ECO:0000256" key="1">
    <source>
        <dbReference type="ARBA" id="ARBA00004651"/>
    </source>
</evidence>
<keyword evidence="3" id="KW-1003">Cell membrane</keyword>
<dbReference type="InterPro" id="IPR035906">
    <property type="entry name" value="MetI-like_sf"/>
</dbReference>
<evidence type="ECO:0000256" key="5">
    <source>
        <dbReference type="ARBA" id="ARBA00022989"/>
    </source>
</evidence>
<organism evidence="9 10">
    <name type="scientific">Marinactinospora thermotolerans DSM 45154</name>
    <dbReference type="NCBI Taxonomy" id="1122192"/>
    <lineage>
        <taxon>Bacteria</taxon>
        <taxon>Bacillati</taxon>
        <taxon>Actinomycetota</taxon>
        <taxon>Actinomycetes</taxon>
        <taxon>Streptosporangiales</taxon>
        <taxon>Nocardiopsidaceae</taxon>
        <taxon>Marinactinospora</taxon>
    </lineage>
</organism>
<feature type="transmembrane region" description="Helical" evidence="7">
    <location>
        <begin position="126"/>
        <end position="150"/>
    </location>
</feature>
<feature type="transmembrane region" description="Helical" evidence="7">
    <location>
        <begin position="245"/>
        <end position="266"/>
    </location>
</feature>
<comment type="similarity">
    <text evidence="7">Belongs to the binding-protein-dependent transport system permease family.</text>
</comment>
<protein>
    <submittedName>
        <fullName evidence="9">Carbohydrate ABC transporter membrane protein 2, CUT1 family</fullName>
    </submittedName>
</protein>
<evidence type="ECO:0000256" key="4">
    <source>
        <dbReference type="ARBA" id="ARBA00022692"/>
    </source>
</evidence>